<dbReference type="InterPro" id="IPR036390">
    <property type="entry name" value="WH_DNA-bd_sf"/>
</dbReference>
<dbReference type="PANTHER" id="PTHR30537:SF26">
    <property type="entry name" value="GLYCINE CLEAVAGE SYSTEM TRANSCRIPTIONAL ACTIVATOR"/>
    <property type="match status" value="1"/>
</dbReference>
<reference evidence="6 7" key="1">
    <citation type="submission" date="2020-08" db="EMBL/GenBank/DDBJ databases">
        <title>Genomic Encyclopedia of Type Strains, Phase IV (KMG-IV): sequencing the most valuable type-strain genomes for metagenomic binning, comparative biology and taxonomic classification.</title>
        <authorList>
            <person name="Goeker M."/>
        </authorList>
    </citation>
    <scope>NUCLEOTIDE SEQUENCE [LARGE SCALE GENOMIC DNA]</scope>
    <source>
        <strain evidence="6 7">DSM 102238</strain>
    </source>
</reference>
<dbReference type="SUPFAM" id="SSF53850">
    <property type="entry name" value="Periplasmic binding protein-like II"/>
    <property type="match status" value="1"/>
</dbReference>
<dbReference type="AlphaFoldDB" id="A0A7W6H974"/>
<evidence type="ECO:0000259" key="5">
    <source>
        <dbReference type="PROSITE" id="PS50931"/>
    </source>
</evidence>
<comment type="caution">
    <text evidence="6">The sequence shown here is derived from an EMBL/GenBank/DDBJ whole genome shotgun (WGS) entry which is preliminary data.</text>
</comment>
<dbReference type="Proteomes" id="UP000542776">
    <property type="component" value="Unassembled WGS sequence"/>
</dbReference>
<dbReference type="CDD" id="cd08432">
    <property type="entry name" value="PBP2_GcdR_TrpI_HvrB_AmpR_like"/>
    <property type="match status" value="1"/>
</dbReference>
<proteinExistence type="inferred from homology"/>
<keyword evidence="4" id="KW-0804">Transcription</keyword>
<dbReference type="Gene3D" id="1.10.10.10">
    <property type="entry name" value="Winged helix-like DNA-binding domain superfamily/Winged helix DNA-binding domain"/>
    <property type="match status" value="1"/>
</dbReference>
<keyword evidence="2" id="KW-0805">Transcription regulation</keyword>
<sequence length="299" mass="33270">MPLTALRSFEAAGRLSSIKNAAGELCVSQAAVSRQVADLERSIGHSLFVRLHRSVVLTDEGRQLLDVLTPSFDQIDDCLSHLTRSMAPAPLKISVEPSFAACWLIPRLGDFQALNPDVELQIDTDSRLCGFRRSEAEMAIRWSRSATSWPRTQASRLVDVTMTPIISPLAVETGLDIRQPCDLLDYPLLHEENRSAWSEWFDQAGIKRLDGLRGPVFSDLGLLLDPVRRGHGAALIDLLFVEDDLRNGRLLRPLPQTMAYGAYWIVARDLSQLSPAAERFASWCRARIHNCVAEISEAV</sequence>
<dbReference type="GO" id="GO:0003700">
    <property type="term" value="F:DNA-binding transcription factor activity"/>
    <property type="evidence" value="ECO:0007669"/>
    <property type="project" value="InterPro"/>
</dbReference>
<dbReference type="Pfam" id="PF03466">
    <property type="entry name" value="LysR_substrate"/>
    <property type="match status" value="1"/>
</dbReference>
<evidence type="ECO:0000256" key="1">
    <source>
        <dbReference type="ARBA" id="ARBA00009437"/>
    </source>
</evidence>
<feature type="domain" description="HTH lysR-type" evidence="5">
    <location>
        <begin position="1"/>
        <end position="58"/>
    </location>
</feature>
<gene>
    <name evidence="6" type="ORF">GGR04_004631</name>
</gene>
<dbReference type="Gene3D" id="3.40.190.10">
    <property type="entry name" value="Periplasmic binding protein-like II"/>
    <property type="match status" value="2"/>
</dbReference>
<organism evidence="6 7">
    <name type="scientific">Aureimonas pseudogalii</name>
    <dbReference type="NCBI Taxonomy" id="1744844"/>
    <lineage>
        <taxon>Bacteria</taxon>
        <taxon>Pseudomonadati</taxon>
        <taxon>Pseudomonadota</taxon>
        <taxon>Alphaproteobacteria</taxon>
        <taxon>Hyphomicrobiales</taxon>
        <taxon>Aurantimonadaceae</taxon>
        <taxon>Aureimonas</taxon>
    </lineage>
</organism>
<protein>
    <submittedName>
        <fullName evidence="6">LysR family glycine cleavage system transcriptional activator</fullName>
    </submittedName>
</protein>
<evidence type="ECO:0000256" key="2">
    <source>
        <dbReference type="ARBA" id="ARBA00023015"/>
    </source>
</evidence>
<dbReference type="InterPro" id="IPR036388">
    <property type="entry name" value="WH-like_DNA-bd_sf"/>
</dbReference>
<dbReference type="InterPro" id="IPR000847">
    <property type="entry name" value="LysR_HTH_N"/>
</dbReference>
<dbReference type="InterPro" id="IPR005119">
    <property type="entry name" value="LysR_subst-bd"/>
</dbReference>
<evidence type="ECO:0000313" key="6">
    <source>
        <dbReference type="EMBL" id="MBB4000751.1"/>
    </source>
</evidence>
<dbReference type="SUPFAM" id="SSF46785">
    <property type="entry name" value="Winged helix' DNA-binding domain"/>
    <property type="match status" value="1"/>
</dbReference>
<dbReference type="GO" id="GO:0006351">
    <property type="term" value="P:DNA-templated transcription"/>
    <property type="evidence" value="ECO:0007669"/>
    <property type="project" value="TreeGrafter"/>
</dbReference>
<dbReference type="EMBL" id="JACIEK010000029">
    <property type="protein sequence ID" value="MBB4000751.1"/>
    <property type="molecule type" value="Genomic_DNA"/>
</dbReference>
<dbReference type="GO" id="GO:0043565">
    <property type="term" value="F:sequence-specific DNA binding"/>
    <property type="evidence" value="ECO:0007669"/>
    <property type="project" value="TreeGrafter"/>
</dbReference>
<accession>A0A7W6H974</accession>
<dbReference type="RefSeq" id="WP_246393577.1">
    <property type="nucleotide sequence ID" value="NZ_JACIEK010000029.1"/>
</dbReference>
<keyword evidence="3" id="KW-0238">DNA-binding</keyword>
<name>A0A7W6H974_9HYPH</name>
<dbReference type="Pfam" id="PF00126">
    <property type="entry name" value="HTH_1"/>
    <property type="match status" value="1"/>
</dbReference>
<dbReference type="PROSITE" id="PS50931">
    <property type="entry name" value="HTH_LYSR"/>
    <property type="match status" value="1"/>
</dbReference>
<dbReference type="PANTHER" id="PTHR30537">
    <property type="entry name" value="HTH-TYPE TRANSCRIPTIONAL REGULATOR"/>
    <property type="match status" value="1"/>
</dbReference>
<dbReference type="InterPro" id="IPR058163">
    <property type="entry name" value="LysR-type_TF_proteobact-type"/>
</dbReference>
<evidence type="ECO:0000313" key="7">
    <source>
        <dbReference type="Proteomes" id="UP000542776"/>
    </source>
</evidence>
<comment type="similarity">
    <text evidence="1">Belongs to the LysR transcriptional regulatory family.</text>
</comment>
<keyword evidence="7" id="KW-1185">Reference proteome</keyword>
<evidence type="ECO:0000256" key="4">
    <source>
        <dbReference type="ARBA" id="ARBA00023163"/>
    </source>
</evidence>
<dbReference type="PRINTS" id="PR00039">
    <property type="entry name" value="HTHLYSR"/>
</dbReference>
<evidence type="ECO:0000256" key="3">
    <source>
        <dbReference type="ARBA" id="ARBA00023125"/>
    </source>
</evidence>